<gene>
    <name evidence="1" type="ORF">QQS21_012396</name>
</gene>
<protein>
    <submittedName>
        <fullName evidence="1">Uncharacterized protein</fullName>
    </submittedName>
</protein>
<sequence length="489" mass="55158">MNTVETRPASDLLLGAPTSRRAGLSSIAISLTGKPRHAVLRGPVSPSIFGNLPKYGSDRLGKLSDHENHDSPTESIRICYVDTEDVSRNAHKPFHISPVPTTQEGAVYETNKIKDPLLLNKALPPYPNPKKNKHTALDQSGLKEREPVRQLTARRLKPSNWSMLNKVAEVISLRHFQRVQADEIITAQQLEETRLKRLDSQRKESSERENLIGITGSASSRLIVNSPKKLRKKPRKNARSFSLSSDKLSACKAIPAASTIMGDTVEFQQSQQIHNKDILSHPELLSKDTTRHRLQKNNGECLTNLEFKITERDKQVNRPNKDWRIARGDNELNVCTLSRSFSSSKPSFRLSSITCQQQNAYGKESTERDDNEEFAFGSAYWITTSGFEDNLVSPQCKYDENEHAHDVLQWFGTFGFGSHDQLIKDEIPSEKDSLAGTIMSTSPSTINSDVGIPIPMEPKLHNRDKSSDLVRFFRSEMRPRKNPRRRGLE</sequence>
<evidence type="ECO:0000313" key="2">
    <source>
        <dbReference type="Proteomes" id="UP001251528"/>
    </source>
</evidence>
<dbReference type="AlphaFoldDB" id="A0AAJ0CE38"/>
<dbReference type="EMBL" id="JASWJB010000524">
    <property type="protein sequence ID" value="KAK2589924.1"/>
    <property type="molecule type" value="Genomic_DNA"/>
</dbReference>
<evidence type="ECO:0000313" key="1">
    <source>
        <dbReference type="EMBL" id="KAK2589924.1"/>
    </source>
</evidence>
<organism evidence="1 2">
    <name type="scientific">Conoideocrella luteorostrata</name>
    <dbReference type="NCBI Taxonomy" id="1105319"/>
    <lineage>
        <taxon>Eukaryota</taxon>
        <taxon>Fungi</taxon>
        <taxon>Dikarya</taxon>
        <taxon>Ascomycota</taxon>
        <taxon>Pezizomycotina</taxon>
        <taxon>Sordariomycetes</taxon>
        <taxon>Hypocreomycetidae</taxon>
        <taxon>Hypocreales</taxon>
        <taxon>Clavicipitaceae</taxon>
        <taxon>Conoideocrella</taxon>
    </lineage>
</organism>
<keyword evidence="2" id="KW-1185">Reference proteome</keyword>
<dbReference type="Proteomes" id="UP001251528">
    <property type="component" value="Unassembled WGS sequence"/>
</dbReference>
<comment type="caution">
    <text evidence="1">The sequence shown here is derived from an EMBL/GenBank/DDBJ whole genome shotgun (WGS) entry which is preliminary data.</text>
</comment>
<name>A0AAJ0CE38_9HYPO</name>
<accession>A0AAJ0CE38</accession>
<reference evidence="1" key="1">
    <citation type="submission" date="2023-06" db="EMBL/GenBank/DDBJ databases">
        <title>Conoideocrella luteorostrata (Hypocreales: Clavicipitaceae), a potential biocontrol fungus for elongate hemlock scale in United States Christmas tree production areas.</title>
        <authorList>
            <person name="Barrett H."/>
            <person name="Lovett B."/>
            <person name="Macias A.M."/>
            <person name="Stajich J.E."/>
            <person name="Kasson M.T."/>
        </authorList>
    </citation>
    <scope>NUCLEOTIDE SEQUENCE</scope>
    <source>
        <strain evidence="1">ARSEF 14590</strain>
    </source>
</reference>
<proteinExistence type="predicted"/>